<accession>A0A3B6PSP3</accession>
<dbReference type="EnsemblPlants" id="TraesCS6B02G401800.1">
    <property type="protein sequence ID" value="TraesCS6B02G401800.1.cds1"/>
    <property type="gene ID" value="TraesCS6B02G401800"/>
</dbReference>
<proteinExistence type="predicted"/>
<evidence type="ECO:0000313" key="3">
    <source>
        <dbReference type="Proteomes" id="UP000019116"/>
    </source>
</evidence>
<evidence type="ECO:0000313" key="2">
    <source>
        <dbReference type="EnsemblPlants" id="TraesCS6B02G401800.1.cds1"/>
    </source>
</evidence>
<dbReference type="AlphaFoldDB" id="A0A3B6PSP3"/>
<reference evidence="2" key="1">
    <citation type="submission" date="2018-08" db="EMBL/GenBank/DDBJ databases">
        <authorList>
            <person name="Rossello M."/>
        </authorList>
    </citation>
    <scope>NUCLEOTIDE SEQUENCE [LARGE SCALE GENOMIC DNA]</scope>
    <source>
        <strain evidence="2">cv. Chinese Spring</strain>
    </source>
</reference>
<dbReference type="Gramene" id="TraesCS6B02G401800.1">
    <property type="protein sequence ID" value="TraesCS6B02G401800.1.cds1"/>
    <property type="gene ID" value="TraesCS6B02G401800"/>
</dbReference>
<reference evidence="2" key="2">
    <citation type="submission" date="2018-10" db="UniProtKB">
        <authorList>
            <consortium name="EnsemblPlants"/>
        </authorList>
    </citation>
    <scope>IDENTIFICATION</scope>
</reference>
<organism evidence="2">
    <name type="scientific">Triticum aestivum</name>
    <name type="common">Wheat</name>
    <dbReference type="NCBI Taxonomy" id="4565"/>
    <lineage>
        <taxon>Eukaryota</taxon>
        <taxon>Viridiplantae</taxon>
        <taxon>Streptophyta</taxon>
        <taxon>Embryophyta</taxon>
        <taxon>Tracheophyta</taxon>
        <taxon>Spermatophyta</taxon>
        <taxon>Magnoliopsida</taxon>
        <taxon>Liliopsida</taxon>
        <taxon>Poales</taxon>
        <taxon>Poaceae</taxon>
        <taxon>BOP clade</taxon>
        <taxon>Pooideae</taxon>
        <taxon>Triticodae</taxon>
        <taxon>Triticeae</taxon>
        <taxon>Triticinae</taxon>
        <taxon>Triticum</taxon>
    </lineage>
</organism>
<dbReference type="Gramene" id="TraesCS6B03G1136400.1">
    <property type="protein sequence ID" value="TraesCS6B03G1136400.1.CDS1"/>
    <property type="gene ID" value="TraesCS6B03G1136400"/>
</dbReference>
<dbReference type="OrthoDB" id="802191at2759"/>
<keyword evidence="3" id="KW-1185">Reference proteome</keyword>
<name>A0A3B6PSP3_WHEAT</name>
<protein>
    <submittedName>
        <fullName evidence="2">Uncharacterized protein</fullName>
    </submittedName>
</protein>
<sequence length="151" mass="16236">MEAAESRLGPAWNRSTTRFRCCSCCTAWDGTSALRAQCPLPMGTRCASPLYERLEQPLPPGKSCANGLAVRFDGGEGGEAGLVLLTAGASCLRSLWRLQRNEPGWFVGEHMHDRPILGAPPTGEEGGDETLTDLTGEPATESLTRESEADW</sequence>
<feature type="region of interest" description="Disordered" evidence="1">
    <location>
        <begin position="117"/>
        <end position="151"/>
    </location>
</feature>
<evidence type="ECO:0000256" key="1">
    <source>
        <dbReference type="SAM" id="MobiDB-lite"/>
    </source>
</evidence>
<dbReference type="Proteomes" id="UP000019116">
    <property type="component" value="Chromosome 6B"/>
</dbReference>